<name>A0AA37WKJ0_9ALTE</name>
<comment type="similarity">
    <text evidence="1">Belongs to the UPF0149 family.</text>
</comment>
<reference evidence="2" key="2">
    <citation type="submission" date="2023-01" db="EMBL/GenBank/DDBJ databases">
        <title>Draft genome sequence of Agaribacter marinus strain NBRC 110023.</title>
        <authorList>
            <person name="Sun Q."/>
            <person name="Mori K."/>
        </authorList>
    </citation>
    <scope>NUCLEOTIDE SEQUENCE</scope>
    <source>
        <strain evidence="2">NBRC 110023</strain>
    </source>
</reference>
<dbReference type="NCBIfam" id="TIGR02292">
    <property type="entry name" value="ygfB_yecA"/>
    <property type="match status" value="1"/>
</dbReference>
<comment type="caution">
    <text evidence="2">The sequence shown here is derived from an EMBL/GenBank/DDBJ whole genome shotgun (WGS) entry which is preliminary data.</text>
</comment>
<dbReference type="InterPro" id="IPR011978">
    <property type="entry name" value="YgfB-like"/>
</dbReference>
<dbReference type="AlphaFoldDB" id="A0AA37WKJ0"/>
<dbReference type="RefSeq" id="WP_284217329.1">
    <property type="nucleotide sequence ID" value="NZ_BSOT01000005.1"/>
</dbReference>
<dbReference type="PANTHER" id="PTHR37528">
    <property type="entry name" value="UPF0149 PROTEIN YGFB"/>
    <property type="match status" value="1"/>
</dbReference>
<dbReference type="Proteomes" id="UP001156601">
    <property type="component" value="Unassembled WGS sequence"/>
</dbReference>
<evidence type="ECO:0000313" key="2">
    <source>
        <dbReference type="EMBL" id="GLR71030.1"/>
    </source>
</evidence>
<evidence type="ECO:0000313" key="3">
    <source>
        <dbReference type="Proteomes" id="UP001156601"/>
    </source>
</evidence>
<dbReference type="EMBL" id="BSOT01000005">
    <property type="protein sequence ID" value="GLR71030.1"/>
    <property type="molecule type" value="Genomic_DNA"/>
</dbReference>
<dbReference type="Gene3D" id="1.20.120.740">
    <property type="entry name" value="YgfB uncharacterised protein family UPF0149, PF03695"/>
    <property type="match status" value="1"/>
</dbReference>
<dbReference type="PANTHER" id="PTHR37528:SF1">
    <property type="entry name" value="UPF0149 PROTEIN YGFB"/>
    <property type="match status" value="1"/>
</dbReference>
<dbReference type="SUPFAM" id="SSF101327">
    <property type="entry name" value="YgfB-like"/>
    <property type="match status" value="1"/>
</dbReference>
<evidence type="ECO:0000256" key="1">
    <source>
        <dbReference type="ARBA" id="ARBA00038308"/>
    </source>
</evidence>
<sequence>MTQNKLSYDELSNILSQEKIVVDASEIHGIICGMLAGGMTVDDQSWIEALEDVINQGDKFSALVKKNVIEMYNQVCQEFIEPDFALALCLPDDSTPINDRGQALIVWVQGFLLGFGLHQADLTACSDDVKEALEDFSQISRMDEDMTEGEENEQALFEVVEYVRISAMLSFNELGKSLLDSRQSNKSVMH</sequence>
<organism evidence="2 3">
    <name type="scientific">Agaribacter marinus</name>
    <dbReference type="NCBI Taxonomy" id="1431249"/>
    <lineage>
        <taxon>Bacteria</taxon>
        <taxon>Pseudomonadati</taxon>
        <taxon>Pseudomonadota</taxon>
        <taxon>Gammaproteobacteria</taxon>
        <taxon>Alteromonadales</taxon>
        <taxon>Alteromonadaceae</taxon>
        <taxon>Agaribacter</taxon>
    </lineage>
</organism>
<accession>A0AA37WKJ0</accession>
<gene>
    <name evidence="2" type="ORF">GCM10007852_19380</name>
</gene>
<evidence type="ECO:0008006" key="4">
    <source>
        <dbReference type="Google" id="ProtNLM"/>
    </source>
</evidence>
<proteinExistence type="inferred from homology"/>
<keyword evidence="3" id="KW-1185">Reference proteome</keyword>
<dbReference type="GO" id="GO:0005829">
    <property type="term" value="C:cytosol"/>
    <property type="evidence" value="ECO:0007669"/>
    <property type="project" value="TreeGrafter"/>
</dbReference>
<dbReference type="InterPro" id="IPR036255">
    <property type="entry name" value="YgfB-like_sf"/>
</dbReference>
<protein>
    <recommendedName>
        <fullName evidence="4">YecA family protein</fullName>
    </recommendedName>
</protein>
<reference evidence="2" key="1">
    <citation type="journal article" date="2014" name="Int. J. Syst. Evol. Microbiol.">
        <title>Complete genome sequence of Corynebacterium casei LMG S-19264T (=DSM 44701T), isolated from a smear-ripened cheese.</title>
        <authorList>
            <consortium name="US DOE Joint Genome Institute (JGI-PGF)"/>
            <person name="Walter F."/>
            <person name="Albersmeier A."/>
            <person name="Kalinowski J."/>
            <person name="Ruckert C."/>
        </authorList>
    </citation>
    <scope>NUCLEOTIDE SEQUENCE</scope>
    <source>
        <strain evidence="2">NBRC 110023</strain>
    </source>
</reference>
<dbReference type="Pfam" id="PF03695">
    <property type="entry name" value="UPF0149"/>
    <property type="match status" value="1"/>
</dbReference>